<organism evidence="4">
    <name type="scientific">Candidatus Berkiella cookevillensis</name>
    <dbReference type="NCBI Taxonomy" id="437022"/>
    <lineage>
        <taxon>Bacteria</taxon>
        <taxon>Pseudomonadati</taxon>
        <taxon>Pseudomonadota</taxon>
        <taxon>Gammaproteobacteria</taxon>
        <taxon>Candidatus Berkiellales</taxon>
        <taxon>Candidatus Berkiellaceae</taxon>
        <taxon>Candidatus Berkiella</taxon>
    </lineage>
</organism>
<keyword evidence="2" id="KW-0040">ANK repeat</keyword>
<gene>
    <name evidence="4" type="ORF">CC99x_00133</name>
    <name evidence="5" type="ORF">CC99x_006250</name>
</gene>
<proteinExistence type="predicted"/>
<evidence type="ECO:0000256" key="2">
    <source>
        <dbReference type="ARBA" id="ARBA00023043"/>
    </source>
</evidence>
<dbReference type="InterPro" id="IPR002110">
    <property type="entry name" value="Ankyrin_rpt"/>
</dbReference>
<dbReference type="OrthoDB" id="5649599at2"/>
<evidence type="ECO:0000256" key="1">
    <source>
        <dbReference type="ARBA" id="ARBA00022737"/>
    </source>
</evidence>
<dbReference type="InterPro" id="IPR036770">
    <property type="entry name" value="Ankyrin_rpt-contain_sf"/>
</dbReference>
<reference evidence="5" key="3">
    <citation type="submission" date="2021-06" db="EMBL/GenBank/DDBJ databases">
        <title>Genomic Description and Analysis of Intracellular Bacteria, Candidatus Berkiella cookevillensis and Candidatus Berkiella aquae.</title>
        <authorList>
            <person name="Kidane D.T."/>
            <person name="Mehari Y.T."/>
            <person name="Rice F.C."/>
            <person name="Arivett B.A."/>
            <person name="Farone A.L."/>
            <person name="Berk S.G."/>
            <person name="Farone M.B."/>
        </authorList>
    </citation>
    <scope>NUCLEOTIDE SEQUENCE</scope>
    <source>
        <strain evidence="5">CC99</strain>
    </source>
</reference>
<dbReference type="GO" id="GO:0003723">
    <property type="term" value="F:RNA binding"/>
    <property type="evidence" value="ECO:0007669"/>
    <property type="project" value="TreeGrafter"/>
</dbReference>
<evidence type="ECO:0000313" key="4">
    <source>
        <dbReference type="EMBL" id="KRG19912.1"/>
    </source>
</evidence>
<dbReference type="SUPFAM" id="SSF48403">
    <property type="entry name" value="Ankyrin repeat"/>
    <property type="match status" value="1"/>
</dbReference>
<dbReference type="GO" id="GO:0004540">
    <property type="term" value="F:RNA nuclease activity"/>
    <property type="evidence" value="ECO:0007669"/>
    <property type="project" value="TreeGrafter"/>
</dbReference>
<dbReference type="STRING" id="437022.CC99x_00133"/>
<dbReference type="Pfam" id="PF12796">
    <property type="entry name" value="Ank_2"/>
    <property type="match status" value="1"/>
</dbReference>
<dbReference type="RefSeq" id="WP_057622604.1">
    <property type="nucleotide sequence ID" value="NZ_LKHV02000001.1"/>
</dbReference>
<reference evidence="5" key="2">
    <citation type="journal article" date="2016" name="Genome Announc.">
        <title>Draft Genome Sequences of Two Novel Amoeba-Resistant Intranuclear Bacteria, 'Candidatus Berkiella cookevillensis' and 'Candidatus Berkiella aquae'.</title>
        <authorList>
            <person name="Mehari Y.T."/>
            <person name="Arivett B.A."/>
            <person name="Farone A.L."/>
            <person name="Gunderson J.H."/>
            <person name="Farone M.B."/>
        </authorList>
    </citation>
    <scope>NUCLEOTIDE SEQUENCE</scope>
    <source>
        <strain evidence="5">CC99</strain>
    </source>
</reference>
<evidence type="ECO:0000256" key="3">
    <source>
        <dbReference type="SAM" id="MobiDB-lite"/>
    </source>
</evidence>
<dbReference type="SMART" id="SM00248">
    <property type="entry name" value="ANK"/>
    <property type="match status" value="3"/>
</dbReference>
<feature type="region of interest" description="Disordered" evidence="3">
    <location>
        <begin position="416"/>
        <end position="439"/>
    </location>
</feature>
<reference evidence="4" key="1">
    <citation type="submission" date="2015-09" db="EMBL/GenBank/DDBJ databases">
        <title>Draft Genome Sequences of Two Novel Amoeba-resistant Intranuclear Bacteria, Candidatus Berkiella cookevillensis and Candidatus Berkiella aquae.</title>
        <authorList>
            <person name="Mehari Y.T."/>
            <person name="Arivett B.A."/>
            <person name="Farone A.L."/>
            <person name="Gunderson J.H."/>
            <person name="Farone M.B."/>
        </authorList>
    </citation>
    <scope>NUCLEOTIDE SEQUENCE [LARGE SCALE GENOMIC DNA]</scope>
    <source>
        <strain evidence="4">CC99</strain>
    </source>
</reference>
<evidence type="ECO:0000313" key="6">
    <source>
        <dbReference type="Proteomes" id="UP000051494"/>
    </source>
</evidence>
<dbReference type="Gene3D" id="1.25.40.20">
    <property type="entry name" value="Ankyrin repeat-containing domain"/>
    <property type="match status" value="1"/>
</dbReference>
<dbReference type="PANTHER" id="PTHR24141">
    <property type="entry name" value="2-5A-DEPENDENT RIBONUCLEASE"/>
    <property type="match status" value="1"/>
</dbReference>
<dbReference type="PANTHER" id="PTHR24141:SF1">
    <property type="entry name" value="2-5A-DEPENDENT RIBONUCLEASE"/>
    <property type="match status" value="1"/>
</dbReference>
<dbReference type="EMBL" id="LKHV01000001">
    <property type="protein sequence ID" value="KRG19912.1"/>
    <property type="molecule type" value="Genomic_DNA"/>
</dbReference>
<dbReference type="GO" id="GO:0006396">
    <property type="term" value="P:RNA processing"/>
    <property type="evidence" value="ECO:0007669"/>
    <property type="project" value="TreeGrafter"/>
</dbReference>
<sequence>MLGKITSIEFKEFLSAIKKGNLYKVKQQLENNALKNKIASKNNKALCTAIQNEHIHIIEYLLTFGGVKNAVGGSGNYALCLAIEKGNLGIIEFLLEFDGVKNNVAINDNILLMTAVLHGRLDVVNCLLKFPEVTKNITAGNNRALQTAYKFRYDAIVKRLMEFDEVRAVVAALPPQKERIKSYVLAACKKEPSSKDLWGAVIAAMSLNSLKSYLETSLAAQGLSLKMRDGDELNSPLLNTHHQVYRYLFGDPNFWMSPGANFVKNTAQGRRSSITEKDLHLLGHIWRAICEGHINYNEACVALMQKNQLAKNGGNNSLKENFLLNLVVLARKHNFNNGIDDGGLDKPGCSMLVQEHLLVCLSGLKIIKNECTSFIGEVFLGGNLYAKDILQFVEPEISPKIDIDVAMHESRVLQFSQTESSNARNPKPLAEPFGDMQLDSNESKHLNIHFSKP</sequence>
<comment type="caution">
    <text evidence="4">The sequence shown here is derived from an EMBL/GenBank/DDBJ whole genome shotgun (WGS) entry which is preliminary data.</text>
</comment>
<dbReference type="Proteomes" id="UP000051494">
    <property type="component" value="Unassembled WGS sequence"/>
</dbReference>
<dbReference type="EMBL" id="LKHV02000001">
    <property type="protein sequence ID" value="MCS5708507.1"/>
    <property type="molecule type" value="Genomic_DNA"/>
</dbReference>
<protein>
    <submittedName>
        <fullName evidence="5">Ankyrin repeat domain-containing protein</fullName>
    </submittedName>
    <submittedName>
        <fullName evidence="4">Ankyrin repeats (3 copies)</fullName>
    </submittedName>
</protein>
<accession>A0A0Q9YV27</accession>
<keyword evidence="6" id="KW-1185">Reference proteome</keyword>
<name>A0A0Q9YV27_9GAMM</name>
<keyword evidence="1" id="KW-0677">Repeat</keyword>
<evidence type="ECO:0000313" key="5">
    <source>
        <dbReference type="EMBL" id="MCS5708507.1"/>
    </source>
</evidence>
<dbReference type="AlphaFoldDB" id="A0A0Q9YV27"/>